<evidence type="ECO:0000256" key="1">
    <source>
        <dbReference type="SAM" id="Coils"/>
    </source>
</evidence>
<keyword evidence="3" id="KW-1133">Transmembrane helix</keyword>
<gene>
    <name evidence="5" type="ORF">A4H34_10145</name>
</gene>
<dbReference type="Pfam" id="PF01926">
    <property type="entry name" value="MMR_HSR1"/>
    <property type="match status" value="1"/>
</dbReference>
<comment type="caution">
    <text evidence="5">The sequence shown here is derived from an EMBL/GenBank/DDBJ whole genome shotgun (WGS) entry which is preliminary data.</text>
</comment>
<dbReference type="EMBL" id="LVZK01000003">
    <property type="protein sequence ID" value="OAP85435.1"/>
    <property type="molecule type" value="Genomic_DNA"/>
</dbReference>
<feature type="transmembrane region" description="Helical" evidence="3">
    <location>
        <begin position="437"/>
        <end position="457"/>
    </location>
</feature>
<dbReference type="InterPro" id="IPR027417">
    <property type="entry name" value="P-loop_NTPase"/>
</dbReference>
<feature type="domain" description="G" evidence="4">
    <location>
        <begin position="85"/>
        <end position="222"/>
    </location>
</feature>
<evidence type="ECO:0000256" key="2">
    <source>
        <dbReference type="SAM" id="MobiDB-lite"/>
    </source>
</evidence>
<dbReference type="GO" id="GO:0005829">
    <property type="term" value="C:cytosol"/>
    <property type="evidence" value="ECO:0007669"/>
    <property type="project" value="TreeGrafter"/>
</dbReference>
<accession>A0A179B224</accession>
<dbReference type="GO" id="GO:0000028">
    <property type="term" value="P:ribosomal small subunit assembly"/>
    <property type="evidence" value="ECO:0007669"/>
    <property type="project" value="TreeGrafter"/>
</dbReference>
<proteinExistence type="predicted"/>
<evidence type="ECO:0000259" key="4">
    <source>
        <dbReference type="Pfam" id="PF01926"/>
    </source>
</evidence>
<dbReference type="STRING" id="1823756.A4H34_10145"/>
<dbReference type="GO" id="GO:0043024">
    <property type="term" value="F:ribosomal small subunit binding"/>
    <property type="evidence" value="ECO:0007669"/>
    <property type="project" value="TreeGrafter"/>
</dbReference>
<dbReference type="InterPro" id="IPR005662">
    <property type="entry name" value="GTPase_Era-like"/>
</dbReference>
<sequence length="508" mass="54295">MNDHAQDSAGATQPDGVFEETPAYGQSPLSREPAMRGVAERIAKLREAIDAGGDAFDPWVAARANEELQAVEARAWAGFGVTVAALAGGTGGGKSTLFNAITGLNFADPGELRPTTEEASACVWNADADAVLDMIGVRPSRRIDYHSILTTGKHDLDSLVLLDLPDHDSVQIGNSVLVDQVLPQVDVLIWVLDPQKYADHLIHESYLAAMRERRDHMIVILNQVDTIPESVVDTLLADVKVLLDRDGLGNVPVYPTSALYRIGLEPIRAKLREAVEGTEAVVATAQAELDAIRRRLSVSVGTREPDVRGEALRRVNRSLYEATGAPAVVQSLRQAGYSLGQTAIANADQPAASMVVATRDAWIAHVRSGLPDRWQEAVTEVIPEPERIRRTIGATIRKVETPKVPRFGALALVALGFILGVAGIVCAALGIPVGAPAARIAFGVAGVVCAAAGWFFGRRAHISAAEKAALAYGDIAMAALYDSAKKLLVDPVAKVLERHREVRESLQV</sequence>
<dbReference type="GO" id="GO:0005525">
    <property type="term" value="F:GTP binding"/>
    <property type="evidence" value="ECO:0007669"/>
    <property type="project" value="InterPro"/>
</dbReference>
<dbReference type="SUPFAM" id="SSF52540">
    <property type="entry name" value="P-loop containing nucleoside triphosphate hydrolases"/>
    <property type="match status" value="1"/>
</dbReference>
<evidence type="ECO:0000313" key="6">
    <source>
        <dbReference type="Proteomes" id="UP000078368"/>
    </source>
</evidence>
<dbReference type="PANTHER" id="PTHR42698:SF1">
    <property type="entry name" value="GTPASE ERA, MITOCHONDRIAL"/>
    <property type="match status" value="1"/>
</dbReference>
<keyword evidence="3" id="KW-0472">Membrane</keyword>
<dbReference type="GO" id="GO:0019843">
    <property type="term" value="F:rRNA binding"/>
    <property type="evidence" value="ECO:0007669"/>
    <property type="project" value="TreeGrafter"/>
</dbReference>
<keyword evidence="6" id="KW-1185">Reference proteome</keyword>
<feature type="transmembrane region" description="Helical" evidence="3">
    <location>
        <begin position="407"/>
        <end position="431"/>
    </location>
</feature>
<dbReference type="OrthoDB" id="974105at2"/>
<feature type="region of interest" description="Disordered" evidence="2">
    <location>
        <begin position="1"/>
        <end position="32"/>
    </location>
</feature>
<feature type="coiled-coil region" evidence="1">
    <location>
        <begin position="268"/>
        <end position="295"/>
    </location>
</feature>
<dbReference type="Gene3D" id="3.40.50.300">
    <property type="entry name" value="P-loop containing nucleotide triphosphate hydrolases"/>
    <property type="match status" value="1"/>
</dbReference>
<dbReference type="InterPro" id="IPR006073">
    <property type="entry name" value="GTP-bd"/>
</dbReference>
<dbReference type="Proteomes" id="UP000078368">
    <property type="component" value="Unassembled WGS sequence"/>
</dbReference>
<dbReference type="PANTHER" id="PTHR42698">
    <property type="entry name" value="GTPASE ERA"/>
    <property type="match status" value="1"/>
</dbReference>
<organism evidence="5 6">
    <name type="scientific">Peptidiphaga gingivicola</name>
    <dbReference type="NCBI Taxonomy" id="2741497"/>
    <lineage>
        <taxon>Bacteria</taxon>
        <taxon>Bacillati</taxon>
        <taxon>Actinomycetota</taxon>
        <taxon>Actinomycetes</taxon>
        <taxon>Actinomycetales</taxon>
        <taxon>Actinomycetaceae</taxon>
        <taxon>Peptidiphaga</taxon>
    </lineage>
</organism>
<evidence type="ECO:0000256" key="3">
    <source>
        <dbReference type="SAM" id="Phobius"/>
    </source>
</evidence>
<reference evidence="5 6" key="1">
    <citation type="submission" date="2016-04" db="EMBL/GenBank/DDBJ databases">
        <title>Peptidophaga gingivicola gen. nov., sp. nov., isolated from human subgingival plaque.</title>
        <authorList>
            <person name="Beall C.J."/>
            <person name="Mokrzan E.M."/>
            <person name="Griffen A.L."/>
            <person name="Leys E.J."/>
        </authorList>
    </citation>
    <scope>NUCLEOTIDE SEQUENCE [LARGE SCALE GENOMIC DNA]</scope>
    <source>
        <strain evidence="5 6">BA112</strain>
    </source>
</reference>
<name>A0A179B224_9ACTO</name>
<evidence type="ECO:0000313" key="5">
    <source>
        <dbReference type="EMBL" id="OAP85435.1"/>
    </source>
</evidence>
<dbReference type="RefSeq" id="WP_009199974.1">
    <property type="nucleotide sequence ID" value="NZ_LVZK01000003.1"/>
</dbReference>
<keyword evidence="3" id="KW-0812">Transmembrane</keyword>
<protein>
    <recommendedName>
        <fullName evidence="4">G domain-containing protein</fullName>
    </recommendedName>
</protein>
<dbReference type="AlphaFoldDB" id="A0A179B224"/>
<keyword evidence="1" id="KW-0175">Coiled coil</keyword>